<accession>D1C1V8</accession>
<dbReference type="EMBL" id="CP001823">
    <property type="protein sequence ID" value="ACZ38225.1"/>
    <property type="molecule type" value="Genomic_DNA"/>
</dbReference>
<keyword evidence="9" id="KW-1185">Reference proteome</keyword>
<dbReference type="InParanoid" id="D1C1V8"/>
<keyword evidence="2 6" id="KW-0963">Cytoplasm</keyword>
<dbReference type="HOGENOM" id="CLU_2144237_0_0_0"/>
<evidence type="ECO:0000256" key="2">
    <source>
        <dbReference type="ARBA" id="ARBA00022490"/>
    </source>
</evidence>
<evidence type="ECO:0000313" key="9">
    <source>
        <dbReference type="Proteomes" id="UP000002027"/>
    </source>
</evidence>
<dbReference type="EC" id="3.1.11.6" evidence="6"/>
<dbReference type="NCBIfam" id="TIGR01280">
    <property type="entry name" value="xseB"/>
    <property type="match status" value="1"/>
</dbReference>
<dbReference type="Proteomes" id="UP000002027">
    <property type="component" value="Chromosome 1"/>
</dbReference>
<evidence type="ECO:0000256" key="7">
    <source>
        <dbReference type="SAM" id="MobiDB-lite"/>
    </source>
</evidence>
<sequence>MSTPPQRPNDEWLADVVPPDAGYEDLVAVLNEVVERLEQGDLSLDQALQEYERGVALVRRCNDLLDQAELRVSELSSGLTPSHDADRGPGERPLSLFGDDFDDEFDDEFEDE</sequence>
<organism evidence="8 9">
    <name type="scientific">Sphaerobacter thermophilus (strain ATCC 49802 / DSM 20745 / KCCM 41009 / NCIMB 13125 / S 6022)</name>
    <dbReference type="NCBI Taxonomy" id="479434"/>
    <lineage>
        <taxon>Bacteria</taxon>
        <taxon>Pseudomonadati</taxon>
        <taxon>Thermomicrobiota</taxon>
        <taxon>Thermomicrobia</taxon>
        <taxon>Sphaerobacterales</taxon>
        <taxon>Sphaerobacterineae</taxon>
        <taxon>Sphaerobacteraceae</taxon>
        <taxon>Sphaerobacter</taxon>
    </lineage>
</organism>
<dbReference type="AlphaFoldDB" id="D1C1V8"/>
<evidence type="ECO:0000256" key="5">
    <source>
        <dbReference type="ARBA" id="ARBA00022839"/>
    </source>
</evidence>
<dbReference type="KEGG" id="sti:Sthe_0788"/>
<dbReference type="RefSeq" id="WP_012871272.1">
    <property type="nucleotide sequence ID" value="NC_013523.1"/>
</dbReference>
<reference evidence="9" key="1">
    <citation type="submission" date="2009-11" db="EMBL/GenBank/DDBJ databases">
        <title>The complete chromosome 1 of Sphaerobacter thermophilus DSM 20745.</title>
        <authorList>
            <person name="Lucas S."/>
            <person name="Copeland A."/>
            <person name="Lapidus A."/>
            <person name="Glavina del Rio T."/>
            <person name="Dalin E."/>
            <person name="Tice H."/>
            <person name="Bruce D."/>
            <person name="Goodwin L."/>
            <person name="Pitluck S."/>
            <person name="Kyrpides N."/>
            <person name="Mavromatis K."/>
            <person name="Ivanova N."/>
            <person name="Mikhailova N."/>
            <person name="LaButti K.M."/>
            <person name="Clum A."/>
            <person name="Sun H.I."/>
            <person name="Brettin T."/>
            <person name="Detter J.C."/>
            <person name="Han C."/>
            <person name="Larimer F."/>
            <person name="Land M."/>
            <person name="Hauser L."/>
            <person name="Markowitz V."/>
            <person name="Cheng J.F."/>
            <person name="Hugenholtz P."/>
            <person name="Woyke T."/>
            <person name="Wu D."/>
            <person name="Steenblock K."/>
            <person name="Schneider S."/>
            <person name="Pukall R."/>
            <person name="Goeker M."/>
            <person name="Klenk H.P."/>
            <person name="Eisen J.A."/>
        </authorList>
    </citation>
    <scope>NUCLEOTIDE SEQUENCE [LARGE SCALE GENOMIC DNA]</scope>
    <source>
        <strain evidence="9">ATCC 49802 / DSM 20745 / S 6022</strain>
    </source>
</reference>
<dbReference type="GO" id="GO:0009318">
    <property type="term" value="C:exodeoxyribonuclease VII complex"/>
    <property type="evidence" value="ECO:0007669"/>
    <property type="project" value="UniProtKB-UniRule"/>
</dbReference>
<keyword evidence="4 6" id="KW-0378">Hydrolase</keyword>
<dbReference type="Pfam" id="PF02609">
    <property type="entry name" value="Exonuc_VII_S"/>
    <property type="match status" value="1"/>
</dbReference>
<evidence type="ECO:0000256" key="6">
    <source>
        <dbReference type="HAMAP-Rule" id="MF_00337"/>
    </source>
</evidence>
<dbReference type="InterPro" id="IPR003761">
    <property type="entry name" value="Exonuc_VII_S"/>
</dbReference>
<feature type="region of interest" description="Disordered" evidence="7">
    <location>
        <begin position="74"/>
        <end position="112"/>
    </location>
</feature>
<dbReference type="HAMAP" id="MF_00337">
    <property type="entry name" value="Exonuc_7_S"/>
    <property type="match status" value="1"/>
</dbReference>
<dbReference type="eggNOG" id="COG1722">
    <property type="taxonomic scope" value="Bacteria"/>
</dbReference>
<comment type="subcellular location">
    <subcellularLocation>
        <location evidence="6">Cytoplasm</location>
    </subcellularLocation>
</comment>
<evidence type="ECO:0000313" key="8">
    <source>
        <dbReference type="EMBL" id="ACZ38225.1"/>
    </source>
</evidence>
<name>D1C1V8_SPHTD</name>
<keyword evidence="3 6" id="KW-0540">Nuclease</keyword>
<dbReference type="GO" id="GO:0006308">
    <property type="term" value="P:DNA catabolic process"/>
    <property type="evidence" value="ECO:0007669"/>
    <property type="project" value="UniProtKB-UniRule"/>
</dbReference>
<dbReference type="OrthoDB" id="5244334at2"/>
<dbReference type="InterPro" id="IPR037004">
    <property type="entry name" value="Exonuc_VII_ssu_sf"/>
</dbReference>
<comment type="catalytic activity">
    <reaction evidence="6">
        <text>Exonucleolytic cleavage in either 5'- to 3'- or 3'- to 5'-direction to yield nucleoside 5'-phosphates.</text>
        <dbReference type="EC" id="3.1.11.6"/>
    </reaction>
</comment>
<evidence type="ECO:0000256" key="4">
    <source>
        <dbReference type="ARBA" id="ARBA00022801"/>
    </source>
</evidence>
<dbReference type="GO" id="GO:0008855">
    <property type="term" value="F:exodeoxyribonuclease VII activity"/>
    <property type="evidence" value="ECO:0007669"/>
    <property type="project" value="UniProtKB-UniRule"/>
</dbReference>
<gene>
    <name evidence="6" type="primary">xseB</name>
    <name evidence="8" type="ordered locus">Sthe_0788</name>
</gene>
<dbReference type="SUPFAM" id="SSF116842">
    <property type="entry name" value="XseB-like"/>
    <property type="match status" value="1"/>
</dbReference>
<dbReference type="PANTHER" id="PTHR34137:SF1">
    <property type="entry name" value="EXODEOXYRIBONUCLEASE 7 SMALL SUBUNIT"/>
    <property type="match status" value="1"/>
</dbReference>
<dbReference type="Gene3D" id="1.10.287.1040">
    <property type="entry name" value="Exonuclease VII, small subunit"/>
    <property type="match status" value="1"/>
</dbReference>
<comment type="function">
    <text evidence="6">Bidirectionally degrades single-stranded DNA into large acid-insoluble oligonucleotides, which are then degraded further into small acid-soluble oligonucleotides.</text>
</comment>
<comment type="subunit">
    <text evidence="6">Heterooligomer composed of large and small subunits.</text>
</comment>
<keyword evidence="5 6" id="KW-0269">Exonuclease</keyword>
<dbReference type="STRING" id="479434.Sthe_0788"/>
<reference evidence="8 9" key="2">
    <citation type="journal article" date="2010" name="Stand. Genomic Sci.">
        <title>Complete genome sequence of Desulfohalobium retbaense type strain (HR(100)).</title>
        <authorList>
            <person name="Spring S."/>
            <person name="Nolan M."/>
            <person name="Lapidus A."/>
            <person name="Glavina Del Rio T."/>
            <person name="Copeland A."/>
            <person name="Tice H."/>
            <person name="Cheng J.F."/>
            <person name="Lucas S."/>
            <person name="Land M."/>
            <person name="Chen F."/>
            <person name="Bruce D."/>
            <person name="Goodwin L."/>
            <person name="Pitluck S."/>
            <person name="Ivanova N."/>
            <person name="Mavromatis K."/>
            <person name="Mikhailova N."/>
            <person name="Pati A."/>
            <person name="Chen A."/>
            <person name="Palaniappan K."/>
            <person name="Hauser L."/>
            <person name="Chang Y.J."/>
            <person name="Jeffries C.D."/>
            <person name="Munk C."/>
            <person name="Kiss H."/>
            <person name="Chain P."/>
            <person name="Han C."/>
            <person name="Brettin T."/>
            <person name="Detter J.C."/>
            <person name="Schuler E."/>
            <person name="Goker M."/>
            <person name="Rohde M."/>
            <person name="Bristow J."/>
            <person name="Eisen J.A."/>
            <person name="Markowitz V."/>
            <person name="Hugenholtz P."/>
            <person name="Kyrpides N.C."/>
            <person name="Klenk H.P."/>
        </authorList>
    </citation>
    <scope>NUCLEOTIDE SEQUENCE [LARGE SCALE GENOMIC DNA]</scope>
    <source>
        <strain evidence="9">ATCC 49802 / DSM 20745 / S 6022</strain>
    </source>
</reference>
<comment type="similarity">
    <text evidence="1 6">Belongs to the XseB family.</text>
</comment>
<protein>
    <recommendedName>
        <fullName evidence="6">Exodeoxyribonuclease 7 small subunit</fullName>
        <ecNumber evidence="6">3.1.11.6</ecNumber>
    </recommendedName>
    <alternativeName>
        <fullName evidence="6">Exodeoxyribonuclease VII small subunit</fullName>
        <shortName evidence="6">Exonuclease VII small subunit</shortName>
    </alternativeName>
</protein>
<feature type="compositionally biased region" description="Acidic residues" evidence="7">
    <location>
        <begin position="99"/>
        <end position="112"/>
    </location>
</feature>
<evidence type="ECO:0000256" key="1">
    <source>
        <dbReference type="ARBA" id="ARBA00009998"/>
    </source>
</evidence>
<dbReference type="PANTHER" id="PTHR34137">
    <property type="entry name" value="EXODEOXYRIBONUCLEASE 7 SMALL SUBUNIT"/>
    <property type="match status" value="1"/>
</dbReference>
<dbReference type="GO" id="GO:0005829">
    <property type="term" value="C:cytosol"/>
    <property type="evidence" value="ECO:0007669"/>
    <property type="project" value="TreeGrafter"/>
</dbReference>
<evidence type="ECO:0000256" key="3">
    <source>
        <dbReference type="ARBA" id="ARBA00022722"/>
    </source>
</evidence>
<proteinExistence type="inferred from homology"/>